<keyword evidence="4" id="KW-0067">ATP-binding</keyword>
<evidence type="ECO:0000259" key="6">
    <source>
        <dbReference type="PROSITE" id="PS51194"/>
    </source>
</evidence>
<evidence type="ECO:0000313" key="8">
    <source>
        <dbReference type="Proteomes" id="UP001500353"/>
    </source>
</evidence>
<evidence type="ECO:0008006" key="9">
    <source>
        <dbReference type="Google" id="ProtNLM"/>
    </source>
</evidence>
<comment type="caution">
    <text evidence="7">The sequence shown here is derived from an EMBL/GenBank/DDBJ whole genome shotgun (WGS) entry which is preliminary data.</text>
</comment>
<dbReference type="SMART" id="SM00490">
    <property type="entry name" value="HELICc"/>
    <property type="match status" value="1"/>
</dbReference>
<dbReference type="PANTHER" id="PTHR47961">
    <property type="entry name" value="DNA POLYMERASE THETA, PUTATIVE (AFU_ORTHOLOGUE AFUA_1G05260)-RELATED"/>
    <property type="match status" value="1"/>
</dbReference>
<dbReference type="InterPro" id="IPR011545">
    <property type="entry name" value="DEAD/DEAH_box_helicase_dom"/>
</dbReference>
<keyword evidence="1" id="KW-0547">Nucleotide-binding</keyword>
<feature type="domain" description="Helicase ATP-binding" evidence="5">
    <location>
        <begin position="531"/>
        <end position="702"/>
    </location>
</feature>
<dbReference type="Pfam" id="PF00271">
    <property type="entry name" value="Helicase_C"/>
    <property type="match status" value="1"/>
</dbReference>
<dbReference type="PANTHER" id="PTHR47961:SF8">
    <property type="entry name" value="DEXH-BOX ATP-DEPENDENT RNA HELICASE DEXH15 CHLOROPLASTIC"/>
    <property type="match status" value="1"/>
</dbReference>
<evidence type="ECO:0000256" key="4">
    <source>
        <dbReference type="ARBA" id="ARBA00022840"/>
    </source>
</evidence>
<proteinExistence type="predicted"/>
<dbReference type="Gene3D" id="3.40.50.300">
    <property type="entry name" value="P-loop containing nucleotide triphosphate hydrolases"/>
    <property type="match status" value="2"/>
</dbReference>
<keyword evidence="3" id="KW-0347">Helicase</keyword>
<sequence length="1287" mass="147457">MPFNLIDNDCLPLVFDKEFEINNEELLAEYVGKIILGHYSHVKRIIRTLSTLPLVNQSTDIDLAIQKLDRTGKNDKDIEKRDGWVFQIISWLALFHEYKDTVFYCQQPHDAPAQHGLDGIAITLDENSKIQSIIITEDKCTINHRVIIPEVWKEFEKFEKGIFNNKLVSRISALIENLNDGQILEANNNEIYESALRKYRLGINRNDTYDEVPKKRKKLFKGYDTCVTGDSPHRRYGATLYQENIPLIGDIDIERLPQELTRIYAQVVSLRRQVVDGTIDFQNESLVSSLILLRKLANNLETILLTDNARDQKESVAFVAATANSLIHKMGLINDSEDNLLEIDSISTYIASTILFLIGNSQADAAETAHSMREFNTENLIQQKLVNCIFSLATGKLLDTLSINFSEEEINQDTDTLEIALNYLWRELGLGIIFIIKKLVGQDTETVNNHFDNVIELSTSNEKFYNQKSVFSGPYRLAKLLKMLELTIFNNAIINIPPPEGIDSIVWQQFLEKLAKDRPFLWENHKEIINANFLDFGKSVVLTLPTGAGKSTLSELKIASNIFLGKKVIYLVPTHALEDQVNKNLKSLFNEFDPINIELGGEFTDFPENNDIPILVMTPERCLTLMNTNTDYFNDVGLVVFDEFHLIHGADIKKDRRSIDAMYCLLSLFTISSKADYLLISAMVQNGEEIASWIEEITKKECSIYNSTWKPTRQLHGCLVFSEEKINELKDEIFLQKELKKTKLPTVSLQKKVNATPYCFFSLKNIWETEKNNDYFLTQILEHNVFLSVNKWWKLTSNRNTIAANLAIHFAELGLKTLVFVDDPRITNSTSAKISSKLSDNTKGYSEFISNNKRFIKILELELGNIENSYFFDCNKVGVHHGLLLPIERYLMENYFKASNGSTVLVATATLAQGINLPAEIVIIAGDDRFDEDVERRQRVEPHELLNAAGRAGRAGLSSQGAVILIPGDIITIKNSTISGRWWKLKNEVFCKGDQCLEIQDPLEYFLDSLHENLEYLNIDQTNILYRFKPDSKQDTTTSDLLNKSFYAYKSAIDNKKEKFDFQVRRLLDRRNELDELSQEDSWQKDISLKTGLEPSIIYELNKALENEDIESFLSKSVIELIEWFFNWLSSNDRFIEKIFTKPTTLNHIKKIVGLKAEAKLSDTLPKLEVLSIILQNYVKGMNLLDLNEFIPSKKTENDKKYLVTVRSFISRLLPELSFGFGILSMIIIERASQINIYDEDVPWDIKVLASCIREGFDTAEKLFLKNDKKLLMRVETHIAYNNSTFT</sequence>
<dbReference type="Proteomes" id="UP001500353">
    <property type="component" value="Unassembled WGS sequence"/>
</dbReference>
<dbReference type="InterPro" id="IPR027417">
    <property type="entry name" value="P-loop_NTPase"/>
</dbReference>
<dbReference type="SMART" id="SM00487">
    <property type="entry name" value="DEXDc"/>
    <property type="match status" value="1"/>
</dbReference>
<dbReference type="EMBL" id="BAABHX010000001">
    <property type="protein sequence ID" value="GAA5084570.1"/>
    <property type="molecule type" value="Genomic_DNA"/>
</dbReference>
<dbReference type="RefSeq" id="WP_345200037.1">
    <property type="nucleotide sequence ID" value="NZ_BAABHX010000001.1"/>
</dbReference>
<organism evidence="7 8">
    <name type="scientific">Chryseobacterium ginsengisoli</name>
    <dbReference type="NCBI Taxonomy" id="363853"/>
    <lineage>
        <taxon>Bacteria</taxon>
        <taxon>Pseudomonadati</taxon>
        <taxon>Bacteroidota</taxon>
        <taxon>Flavobacteriia</taxon>
        <taxon>Flavobacteriales</taxon>
        <taxon>Weeksellaceae</taxon>
        <taxon>Chryseobacterium group</taxon>
        <taxon>Chryseobacterium</taxon>
    </lineage>
</organism>
<accession>A0ABP9LWP7</accession>
<keyword evidence="8" id="KW-1185">Reference proteome</keyword>
<dbReference type="Pfam" id="PF00270">
    <property type="entry name" value="DEAD"/>
    <property type="match status" value="1"/>
</dbReference>
<dbReference type="InterPro" id="IPR001650">
    <property type="entry name" value="Helicase_C-like"/>
</dbReference>
<evidence type="ECO:0000256" key="3">
    <source>
        <dbReference type="ARBA" id="ARBA00022806"/>
    </source>
</evidence>
<dbReference type="SUPFAM" id="SSF52540">
    <property type="entry name" value="P-loop containing nucleoside triphosphate hydrolases"/>
    <property type="match status" value="1"/>
</dbReference>
<dbReference type="InterPro" id="IPR014001">
    <property type="entry name" value="Helicase_ATP-bd"/>
</dbReference>
<evidence type="ECO:0000313" key="7">
    <source>
        <dbReference type="EMBL" id="GAA5084570.1"/>
    </source>
</evidence>
<reference evidence="8" key="1">
    <citation type="journal article" date="2019" name="Int. J. Syst. Evol. Microbiol.">
        <title>The Global Catalogue of Microorganisms (GCM) 10K type strain sequencing project: providing services to taxonomists for standard genome sequencing and annotation.</title>
        <authorList>
            <consortium name="The Broad Institute Genomics Platform"/>
            <consortium name="The Broad Institute Genome Sequencing Center for Infectious Disease"/>
            <person name="Wu L."/>
            <person name="Ma J."/>
        </authorList>
    </citation>
    <scope>NUCLEOTIDE SEQUENCE [LARGE SCALE GENOMIC DNA]</scope>
    <source>
        <strain evidence="8">JCM 18019</strain>
    </source>
</reference>
<protein>
    <recommendedName>
        <fullName evidence="9">DEAD/DEAH box helicase</fullName>
    </recommendedName>
</protein>
<keyword evidence="2" id="KW-0378">Hydrolase</keyword>
<dbReference type="PROSITE" id="PS51194">
    <property type="entry name" value="HELICASE_CTER"/>
    <property type="match status" value="1"/>
</dbReference>
<dbReference type="PROSITE" id="PS51192">
    <property type="entry name" value="HELICASE_ATP_BIND_1"/>
    <property type="match status" value="1"/>
</dbReference>
<evidence type="ECO:0000256" key="2">
    <source>
        <dbReference type="ARBA" id="ARBA00022801"/>
    </source>
</evidence>
<gene>
    <name evidence="7" type="ORF">GCM10023210_04520</name>
</gene>
<evidence type="ECO:0000259" key="5">
    <source>
        <dbReference type="PROSITE" id="PS51192"/>
    </source>
</evidence>
<feature type="domain" description="Helicase C-terminal" evidence="6">
    <location>
        <begin position="833"/>
        <end position="1025"/>
    </location>
</feature>
<evidence type="ECO:0000256" key="1">
    <source>
        <dbReference type="ARBA" id="ARBA00022741"/>
    </source>
</evidence>
<dbReference type="InterPro" id="IPR050474">
    <property type="entry name" value="Hel308_SKI2-like"/>
</dbReference>
<name>A0ABP9LWP7_9FLAO</name>